<dbReference type="InterPro" id="IPR036770">
    <property type="entry name" value="Ankyrin_rpt-contain_sf"/>
</dbReference>
<dbReference type="GO" id="GO:2000781">
    <property type="term" value="P:positive regulation of double-strand break repair"/>
    <property type="evidence" value="ECO:0007669"/>
    <property type="project" value="InterPro"/>
</dbReference>
<proteinExistence type="predicted"/>
<evidence type="ECO:0000259" key="2">
    <source>
        <dbReference type="PROSITE" id="PS50172"/>
    </source>
</evidence>
<evidence type="ECO:0000313" key="3">
    <source>
        <dbReference type="EnsemblMetazoa" id="SMAR013829-PA"/>
    </source>
</evidence>
<dbReference type="FunFam" id="3.40.50.10190:FF:000018">
    <property type="entry name" value="DNA topoisomerase 2-binding protein 1"/>
    <property type="match status" value="1"/>
</dbReference>
<dbReference type="STRING" id="126957.T1JIZ8"/>
<dbReference type="SUPFAM" id="SSF48403">
    <property type="entry name" value="Ankyrin repeat"/>
    <property type="match status" value="1"/>
</dbReference>
<dbReference type="SUPFAM" id="SSF52113">
    <property type="entry name" value="BRCT domain"/>
    <property type="match status" value="1"/>
</dbReference>
<feature type="repeat" description="ANK" evidence="1">
    <location>
        <begin position="797"/>
        <end position="824"/>
    </location>
</feature>
<dbReference type="HOGENOM" id="CLU_010529_0_0_1"/>
<dbReference type="Proteomes" id="UP000014500">
    <property type="component" value="Unassembled WGS sequence"/>
</dbReference>
<dbReference type="OMA" id="YIGHYLF"/>
<organism evidence="3 4">
    <name type="scientific">Strigamia maritima</name>
    <name type="common">European centipede</name>
    <name type="synonym">Geophilus maritimus</name>
    <dbReference type="NCBI Taxonomy" id="126957"/>
    <lineage>
        <taxon>Eukaryota</taxon>
        <taxon>Metazoa</taxon>
        <taxon>Ecdysozoa</taxon>
        <taxon>Arthropoda</taxon>
        <taxon>Myriapoda</taxon>
        <taxon>Chilopoda</taxon>
        <taxon>Pleurostigmophora</taxon>
        <taxon>Geophilomorpha</taxon>
        <taxon>Linotaeniidae</taxon>
        <taxon>Strigamia</taxon>
    </lineage>
</organism>
<reference evidence="3" key="2">
    <citation type="submission" date="2015-02" db="UniProtKB">
        <authorList>
            <consortium name="EnsemblMetazoa"/>
        </authorList>
    </citation>
    <scope>IDENTIFICATION</scope>
</reference>
<dbReference type="eggNOG" id="KOG1929">
    <property type="taxonomic scope" value="Eukaryota"/>
</dbReference>
<dbReference type="eggNOG" id="KOG0504">
    <property type="taxonomic scope" value="Eukaryota"/>
</dbReference>
<feature type="domain" description="BRCT" evidence="2">
    <location>
        <begin position="1"/>
        <end position="91"/>
    </location>
</feature>
<dbReference type="PROSITE" id="PS50172">
    <property type="entry name" value="BRCT"/>
    <property type="match status" value="1"/>
</dbReference>
<dbReference type="EMBL" id="JH431786">
    <property type="status" value="NOT_ANNOTATED_CDS"/>
    <property type="molecule type" value="Genomic_DNA"/>
</dbReference>
<dbReference type="GO" id="GO:1990166">
    <property type="term" value="P:protein localization to site of double-strand break"/>
    <property type="evidence" value="ECO:0007669"/>
    <property type="project" value="TreeGrafter"/>
</dbReference>
<dbReference type="PROSITE" id="PS50088">
    <property type="entry name" value="ANK_REPEAT"/>
    <property type="match status" value="2"/>
</dbReference>
<feature type="repeat" description="ANK" evidence="1">
    <location>
        <begin position="726"/>
        <end position="759"/>
    </location>
</feature>
<dbReference type="Pfam" id="PF12796">
    <property type="entry name" value="Ank_2"/>
    <property type="match status" value="1"/>
</dbReference>
<reference evidence="4" key="1">
    <citation type="submission" date="2011-05" db="EMBL/GenBank/DDBJ databases">
        <authorList>
            <person name="Richards S.R."/>
            <person name="Qu J."/>
            <person name="Jiang H."/>
            <person name="Jhangiani S.N."/>
            <person name="Agravi P."/>
            <person name="Goodspeed R."/>
            <person name="Gross S."/>
            <person name="Mandapat C."/>
            <person name="Jackson L."/>
            <person name="Mathew T."/>
            <person name="Pu L."/>
            <person name="Thornton R."/>
            <person name="Saada N."/>
            <person name="Wilczek-Boney K.B."/>
            <person name="Lee S."/>
            <person name="Kovar C."/>
            <person name="Wu Y."/>
            <person name="Scherer S.E."/>
            <person name="Worley K.C."/>
            <person name="Muzny D.M."/>
            <person name="Gibbs R."/>
        </authorList>
    </citation>
    <scope>NUCLEOTIDE SEQUENCE</scope>
    <source>
        <strain evidence="4">Brora</strain>
    </source>
</reference>
<evidence type="ECO:0000256" key="1">
    <source>
        <dbReference type="PROSITE-ProRule" id="PRU00023"/>
    </source>
</evidence>
<dbReference type="Gene3D" id="3.40.50.10190">
    <property type="entry name" value="BRCT domain"/>
    <property type="match status" value="2"/>
</dbReference>
<dbReference type="EnsemblMetazoa" id="SMAR013829-RA">
    <property type="protein sequence ID" value="SMAR013829-PA"/>
    <property type="gene ID" value="SMAR013829"/>
</dbReference>
<dbReference type="PANTHER" id="PTHR46677:SF1">
    <property type="entry name" value="SMC5-SMC6 COMPLEX LOCALIZATION FACTOR PROTEIN 1"/>
    <property type="match status" value="1"/>
</dbReference>
<dbReference type="SMART" id="SM00292">
    <property type="entry name" value="BRCT"/>
    <property type="match status" value="2"/>
</dbReference>
<dbReference type="GO" id="GO:0035861">
    <property type="term" value="C:site of double-strand break"/>
    <property type="evidence" value="ECO:0007669"/>
    <property type="project" value="TreeGrafter"/>
</dbReference>
<dbReference type="Pfam" id="PF00023">
    <property type="entry name" value="Ank"/>
    <property type="match status" value="1"/>
</dbReference>
<dbReference type="GO" id="GO:0006974">
    <property type="term" value="P:DNA damage response"/>
    <property type="evidence" value="ECO:0007669"/>
    <property type="project" value="TreeGrafter"/>
</dbReference>
<dbReference type="InterPro" id="IPR036420">
    <property type="entry name" value="BRCT_dom_sf"/>
</dbReference>
<name>T1JIZ8_STRMM</name>
<accession>T1JIZ8</accession>
<dbReference type="AlphaFoldDB" id="T1JIZ8"/>
<dbReference type="PANTHER" id="PTHR46677">
    <property type="entry name" value="SMC5-SMC6 COMPLEX LOCALIZATION FACTOR PROTEIN 1"/>
    <property type="match status" value="1"/>
</dbReference>
<keyword evidence="1" id="KW-0040">ANK repeat</keyword>
<dbReference type="InterPro" id="IPR042479">
    <property type="entry name" value="Slf1"/>
</dbReference>
<dbReference type="InterPro" id="IPR001357">
    <property type="entry name" value="BRCT_dom"/>
</dbReference>
<dbReference type="Pfam" id="PF16770">
    <property type="entry name" value="RTT107_BRCT_5"/>
    <property type="match status" value="1"/>
</dbReference>
<dbReference type="Gene3D" id="1.25.40.20">
    <property type="entry name" value="Ankyrin repeat-containing domain"/>
    <property type="match status" value="1"/>
</dbReference>
<sequence length="893" mass="101577">MRPRYRFMFTGFRQKDTDQRAHLVNKIQRLGGIYYEAEHFKLNCTHVICARLCRSEKFLCACAAGKWVVTPEFIEKSFDASEWLKEEDYEWKFSDLPINANDALVDLCRAPRRSRQFVAWQYGKGLFAGKTFVLFISELDNRDVYKRILIAGGAKVVTKTPPVFDFSLISPSNSDDNDIKFVLVTENHSFLTPIFRANVLCISTDYIRNFLLKKSPPDVSEFDITSYVPNSDAYCNVGMGNSPIKHVLTKPPLNSPFRTTYSTLGSTGDGTGKGKTLPKLVPFVICEKMDSVKTRSLRKCCKNVANKDDQVKRKLNEYRYVNCGKRRILGQIVNTTDSAGKVIGKSDPIIDEKLQTLQIMYADSAKERSKKYWAQKILSFEETHDVKDYSSSCIFESCFIDEDWRSSLCNFTKLISPRYLIPAEVIRKLIDTLLLNAPCEAAASQMYSFLTQMLRVLPPHNFILRKWYYSILEDNSSLGGWNFVSQVICVCLSKQPTCIKISEKTQFQHTLFLHFLQLLLEQDFAFFIRRYSELKLNSAAGRPMIVRLLWGTKSALSLNNSCSELLSYLVASIHKASSYTTILSLQKLNALMLESARLSEAQDGADNDIPYNAVTLIQALFHHVRSYKLSGQSSLLVLDSMELAWSKMLLAQILLDSTSQLINNAIERINCELTLRKIVNYYMKLIPLEKTEPQQSEKNILPTTGQIIVNPVGKNKKINVTRRNAKGETALHTACIHNRVETVRKLLSHPGIDVNAVDNAGWAPLHEACNRGNIDCVRQLLGSETTPRVDVMAKNVDGITPLHDAVMNDHFEIARLLLDHGGRVLLDQIDNADRSPIDLAVSSAMSSLLLNFEDDTQRLIPIPRRRFEDDQIRYVSVQFIVWIFRYVQFKGNE</sequence>
<protein>
    <recommendedName>
        <fullName evidence="2">BRCT domain-containing protein</fullName>
    </recommendedName>
</protein>
<evidence type="ECO:0000313" key="4">
    <source>
        <dbReference type="Proteomes" id="UP000014500"/>
    </source>
</evidence>
<keyword evidence="4" id="KW-1185">Reference proteome</keyword>
<dbReference type="PROSITE" id="PS50297">
    <property type="entry name" value="ANK_REP_REGION"/>
    <property type="match status" value="2"/>
</dbReference>
<dbReference type="GO" id="GO:0005634">
    <property type="term" value="C:nucleus"/>
    <property type="evidence" value="ECO:0007669"/>
    <property type="project" value="TreeGrafter"/>
</dbReference>
<dbReference type="PhylomeDB" id="T1JIZ8"/>
<dbReference type="CDD" id="cd17738">
    <property type="entry name" value="BRCT_TopBP1_rpt7"/>
    <property type="match status" value="1"/>
</dbReference>
<dbReference type="InterPro" id="IPR002110">
    <property type="entry name" value="Ankyrin_rpt"/>
</dbReference>
<dbReference type="SMART" id="SM00248">
    <property type="entry name" value="ANK"/>
    <property type="match status" value="3"/>
</dbReference>